<proteinExistence type="predicted"/>
<dbReference type="EMBL" id="QXFW01000632">
    <property type="protein sequence ID" value="KAE9006839.1"/>
    <property type="molecule type" value="Genomic_DNA"/>
</dbReference>
<dbReference type="InterPro" id="IPR032675">
    <property type="entry name" value="LRR_dom_sf"/>
</dbReference>
<evidence type="ECO:0000256" key="2">
    <source>
        <dbReference type="SAM" id="Phobius"/>
    </source>
</evidence>
<protein>
    <submittedName>
        <fullName evidence="3">Uncharacterized protein</fullName>
    </submittedName>
</protein>
<dbReference type="Gene3D" id="3.80.10.10">
    <property type="entry name" value="Ribonuclease Inhibitor"/>
    <property type="match status" value="1"/>
</dbReference>
<evidence type="ECO:0000256" key="1">
    <source>
        <dbReference type="SAM" id="MobiDB-lite"/>
    </source>
</evidence>
<keyword evidence="2" id="KW-1133">Transmembrane helix</keyword>
<reference evidence="3 4" key="1">
    <citation type="submission" date="2018-09" db="EMBL/GenBank/DDBJ databases">
        <title>Genomic investigation of the strawberry pathogen Phytophthora fragariae indicates pathogenicity is determined by transcriptional variation in three key races.</title>
        <authorList>
            <person name="Adams T.M."/>
            <person name="Armitage A.D."/>
            <person name="Sobczyk M.K."/>
            <person name="Bates H.J."/>
            <person name="Dunwell J.M."/>
            <person name="Nellist C.F."/>
            <person name="Harrison R.J."/>
        </authorList>
    </citation>
    <scope>NUCLEOTIDE SEQUENCE [LARGE SCALE GENOMIC DNA]</scope>
    <source>
        <strain evidence="3 4">SCRP245</strain>
    </source>
</reference>
<sequence length="741" mass="82609">MQTPLERDANGKTISMKEAQMRLLERAAHVCMPKITQQLVLKMELHARDFVNAAIRMEDMRYGQLWPGKSVVLPPVLFAAACVVIVLFHAVCGTFLICVAMTYWYLTTGIAPLCVSIWSLKGIENYRFYGVVFGIVGGMHGVRVLDLIVMSIRGRQLRLRSETNVIRTLMLNPMILKGLILSRRSRLASLVPRSLAQMWNRVFSRQGFFGVESEHFSTVYALQELLVTSSQTYQLYRASNLLPRSELNVIMVALLVTNCWTTATIQIFLRKSLQLGRVFTITYNAIIGFDMVTIVPLLIFVPYIQAFDLQNRTFKHQNFIYDPVPFVTMVLENRLIFAAGLLDFTTKIIPHLSIMLSLVTVSELLERGDVKVAPSAGGPSIQTMVVQPKGSSSNIGGTDAQASTKNSQSPNQWKSVHALLRWKHAITVAVFFLWGAIILLLHVLAAQRAAMNEVPGCRAMTRPWVSSGKSPCASLVYDCHAQNTTTPDHTSFDKLDPVVLATLSIVHCPGLEMPPSFQRLGSLMALHIYNSTIVNWDAESAISATAHTRLLSVVLVRSQMAEVPQGVLQPLPATTLGVKFPHTNLKTIPNDLYLRWHPLIIMAFDYGELADIPFQMFFSPVYSLSLAGNQIETIPTLALMPPGMIIPELELTGNPLKELPAALMEPTAFIMSMNVQHTSLTNMPEWVKTNTKVVWAYGTPFCAAPMADPTFADRVVCFERPSGLEYTFPVFLLDALYPYEK</sequence>
<dbReference type="SUPFAM" id="SSF52058">
    <property type="entry name" value="L domain-like"/>
    <property type="match status" value="1"/>
</dbReference>
<keyword evidence="2" id="KW-0812">Transmembrane</keyword>
<comment type="caution">
    <text evidence="3">The sequence shown here is derived from an EMBL/GenBank/DDBJ whole genome shotgun (WGS) entry which is preliminary data.</text>
</comment>
<feature type="transmembrane region" description="Helical" evidence="2">
    <location>
        <begin position="247"/>
        <end position="269"/>
    </location>
</feature>
<feature type="transmembrane region" description="Helical" evidence="2">
    <location>
        <begin position="281"/>
        <end position="304"/>
    </location>
</feature>
<evidence type="ECO:0000313" key="3">
    <source>
        <dbReference type="EMBL" id="KAE9006839.1"/>
    </source>
</evidence>
<dbReference type="AlphaFoldDB" id="A0A6A3KIF9"/>
<name>A0A6A3KIF9_9STRA</name>
<keyword evidence="2" id="KW-0472">Membrane</keyword>
<feature type="transmembrane region" description="Helical" evidence="2">
    <location>
        <begin position="126"/>
        <end position="150"/>
    </location>
</feature>
<accession>A0A6A3KIF9</accession>
<dbReference type="Proteomes" id="UP000460718">
    <property type="component" value="Unassembled WGS sequence"/>
</dbReference>
<feature type="transmembrane region" description="Helical" evidence="2">
    <location>
        <begin position="76"/>
        <end position="106"/>
    </location>
</feature>
<evidence type="ECO:0000313" key="4">
    <source>
        <dbReference type="Proteomes" id="UP000460718"/>
    </source>
</evidence>
<organism evidence="3 4">
    <name type="scientific">Phytophthora fragariae</name>
    <dbReference type="NCBI Taxonomy" id="53985"/>
    <lineage>
        <taxon>Eukaryota</taxon>
        <taxon>Sar</taxon>
        <taxon>Stramenopiles</taxon>
        <taxon>Oomycota</taxon>
        <taxon>Peronosporomycetes</taxon>
        <taxon>Peronosporales</taxon>
        <taxon>Peronosporaceae</taxon>
        <taxon>Phytophthora</taxon>
    </lineage>
</organism>
<gene>
    <name evidence="3" type="ORF">PF011_g11399</name>
</gene>
<feature type="region of interest" description="Disordered" evidence="1">
    <location>
        <begin position="388"/>
        <end position="409"/>
    </location>
</feature>
<feature type="transmembrane region" description="Helical" evidence="2">
    <location>
        <begin position="424"/>
        <end position="445"/>
    </location>
</feature>